<keyword evidence="2" id="KW-0813">Transport</keyword>
<feature type="region of interest" description="Disordered" evidence="7">
    <location>
        <begin position="177"/>
        <end position="211"/>
    </location>
</feature>
<protein>
    <recommendedName>
        <fullName evidence="9">ETC complex I subunit</fullName>
    </recommendedName>
</protein>
<evidence type="ECO:0000256" key="1">
    <source>
        <dbReference type="ARBA" id="ARBA00004370"/>
    </source>
</evidence>
<evidence type="ECO:0000256" key="6">
    <source>
        <dbReference type="ARBA" id="ARBA00023136"/>
    </source>
</evidence>
<reference evidence="8" key="1">
    <citation type="journal article" date="2013" name="Genome Biol.">
        <title>Comparative genomics of the core and accessory genomes of 48 Sinorhizobium strains comprising five genospecies.</title>
        <authorList>
            <person name="Sugawara M."/>
            <person name="Epstein B."/>
            <person name="Badgley B.D."/>
            <person name="Unno T."/>
            <person name="Xu L."/>
            <person name="Reese J."/>
            <person name="Gyaneshwar P."/>
            <person name="Denny R."/>
            <person name="Mudge J."/>
            <person name="Bharti A.K."/>
            <person name="Farmer A.D."/>
            <person name="May G.D."/>
            <person name="Woodward J.E."/>
            <person name="Medigue C."/>
            <person name="Vallenet D."/>
            <person name="Lajus A."/>
            <person name="Rouy Z."/>
            <person name="Martinez-Vaz B."/>
            <person name="Tiffin P."/>
            <person name="Young N.D."/>
            <person name="Sadowsky M.J."/>
        </authorList>
    </citation>
    <scope>NUCLEOTIDE SEQUENCE</scope>
    <source>
        <strain evidence="8">M30</strain>
    </source>
</reference>
<comment type="caution">
    <text evidence="8">The sequence shown here is derived from an EMBL/GenBank/DDBJ whole genome shotgun (WGS) entry which is preliminary data.</text>
</comment>
<keyword evidence="4" id="KW-0809">Transit peptide</keyword>
<evidence type="ECO:0000256" key="2">
    <source>
        <dbReference type="ARBA" id="ARBA00022448"/>
    </source>
</evidence>
<dbReference type="InterPro" id="IPR006885">
    <property type="entry name" value="NADH_UbQ_FeS_4_mit-like"/>
</dbReference>
<dbReference type="PANTHER" id="PTHR12219:SF8">
    <property type="entry name" value="NADH DEHYDROGENASE [UBIQUINONE] IRON-SULFUR PROTEIN 4, MITOCHONDRIAL"/>
    <property type="match status" value="1"/>
</dbReference>
<organism evidence="8">
    <name type="scientific">Rhizobium meliloti</name>
    <name type="common">Ensifer meliloti</name>
    <name type="synonym">Sinorhizobium meliloti</name>
    <dbReference type="NCBI Taxonomy" id="382"/>
    <lineage>
        <taxon>Bacteria</taxon>
        <taxon>Pseudomonadati</taxon>
        <taxon>Pseudomonadota</taxon>
        <taxon>Alphaproteobacteria</taxon>
        <taxon>Hyphomicrobiales</taxon>
        <taxon>Rhizobiaceae</taxon>
        <taxon>Sinorhizobium/Ensifer group</taxon>
        <taxon>Sinorhizobium</taxon>
    </lineage>
</organism>
<name>A0A6A7ZUD2_RHIML</name>
<evidence type="ECO:0000256" key="7">
    <source>
        <dbReference type="SAM" id="MobiDB-lite"/>
    </source>
</evidence>
<dbReference type="Gene3D" id="3.30.160.190">
    <property type="entry name" value="atu1810 like domain"/>
    <property type="match status" value="1"/>
</dbReference>
<feature type="region of interest" description="Disordered" evidence="7">
    <location>
        <begin position="1"/>
        <end position="38"/>
    </location>
</feature>
<accession>A0A6A7ZUD2</accession>
<comment type="subcellular location">
    <subcellularLocation>
        <location evidence="1">Membrane</location>
    </subcellularLocation>
</comment>
<dbReference type="AlphaFoldDB" id="A0A6A7ZUD2"/>
<proteinExistence type="predicted"/>
<evidence type="ECO:0000313" key="8">
    <source>
        <dbReference type="EMBL" id="MQW05728.1"/>
    </source>
</evidence>
<dbReference type="GO" id="GO:0022900">
    <property type="term" value="P:electron transport chain"/>
    <property type="evidence" value="ECO:0007669"/>
    <property type="project" value="InterPro"/>
</dbReference>
<dbReference type="EMBL" id="WISP01000138">
    <property type="protein sequence ID" value="MQW05728.1"/>
    <property type="molecule type" value="Genomic_DNA"/>
</dbReference>
<keyword evidence="5" id="KW-0249">Electron transport</keyword>
<feature type="compositionally biased region" description="Basic residues" evidence="7">
    <location>
        <begin position="29"/>
        <end position="38"/>
    </location>
</feature>
<dbReference type="InterPro" id="IPR038532">
    <property type="entry name" value="NDUFS4-like_sf"/>
</dbReference>
<evidence type="ECO:0000256" key="4">
    <source>
        <dbReference type="ARBA" id="ARBA00022946"/>
    </source>
</evidence>
<evidence type="ECO:0000256" key="3">
    <source>
        <dbReference type="ARBA" id="ARBA00022660"/>
    </source>
</evidence>
<evidence type="ECO:0000256" key="5">
    <source>
        <dbReference type="ARBA" id="ARBA00022982"/>
    </source>
</evidence>
<gene>
    <name evidence="8" type="ORF">GHK45_18775</name>
</gene>
<evidence type="ECO:0008006" key="9">
    <source>
        <dbReference type="Google" id="ProtNLM"/>
    </source>
</evidence>
<dbReference type="GO" id="GO:0016020">
    <property type="term" value="C:membrane"/>
    <property type="evidence" value="ECO:0007669"/>
    <property type="project" value="UniProtKB-SubCell"/>
</dbReference>
<keyword evidence="6" id="KW-0472">Membrane</keyword>
<dbReference type="PANTHER" id="PTHR12219">
    <property type="entry name" value="NADH-UBIQUINONE OXIDOREDUCTASE"/>
    <property type="match status" value="1"/>
</dbReference>
<sequence>MFELSGPATGPCRPDRRSIPRSSLLSQRYRPRYPSRHRKREAIEDISAEQLASPQIDSVLRLGAETQWPSHSFGPAAFESNLSARIFRPCRSITTSGKTGTKDWRLVFERRRAPFIDSLMGWAGSDDPMTQVELKFPTLEAATAYCERQGLNYAIQWPHDAKPKGWGRRSVEEHTRTGIAVEFTGPGTPAKADDRVQKGPQVSERGIAHSA</sequence>
<dbReference type="Pfam" id="PF04800">
    <property type="entry name" value="NDUS4"/>
    <property type="match status" value="1"/>
</dbReference>
<dbReference type="RefSeq" id="WP_153318436.1">
    <property type="nucleotide sequence ID" value="NZ_WISP01000138.1"/>
</dbReference>
<keyword evidence="3" id="KW-0679">Respiratory chain</keyword>